<dbReference type="STRING" id="8078.ENSFHEP00000004634"/>
<dbReference type="Gene3D" id="3.30.70.270">
    <property type="match status" value="1"/>
</dbReference>
<feature type="domain" description="Reverse transcriptase/retrotransposon-derived protein RNase H-like" evidence="5">
    <location>
        <begin position="13"/>
        <end position="53"/>
    </location>
</feature>
<dbReference type="SUPFAM" id="SSF56219">
    <property type="entry name" value="DNase I-like"/>
    <property type="match status" value="1"/>
</dbReference>
<proteinExistence type="predicted"/>
<dbReference type="GO" id="GO:0008081">
    <property type="term" value="F:phosphoric diester hydrolase activity"/>
    <property type="evidence" value="ECO:0007669"/>
    <property type="project" value="TreeGrafter"/>
</dbReference>
<keyword evidence="7" id="KW-1185">Reference proteome</keyword>
<dbReference type="PANTHER" id="PTHR22748:SF6">
    <property type="entry name" value="DNA-(APURINIC OR APYRIMIDINIC SITE) ENDONUCLEASE"/>
    <property type="match status" value="1"/>
</dbReference>
<dbReference type="SUPFAM" id="SSF56672">
    <property type="entry name" value="DNA/RNA polymerases"/>
    <property type="match status" value="1"/>
</dbReference>
<dbReference type="Gene3D" id="3.60.10.10">
    <property type="entry name" value="Endonuclease/exonuclease/phosphatase"/>
    <property type="match status" value="1"/>
</dbReference>
<dbReference type="PANTHER" id="PTHR22748">
    <property type="entry name" value="AP ENDONUCLEASE"/>
    <property type="match status" value="1"/>
</dbReference>
<dbReference type="InterPro" id="IPR043128">
    <property type="entry name" value="Rev_trsase/Diguanyl_cyclase"/>
</dbReference>
<dbReference type="GO" id="GO:0046872">
    <property type="term" value="F:metal ion binding"/>
    <property type="evidence" value="ECO:0007669"/>
    <property type="project" value="UniProtKB-KW"/>
</dbReference>
<accession>A0A3Q2NYL8</accession>
<protein>
    <recommendedName>
        <fullName evidence="5">Reverse transcriptase/retrotransposon-derived protein RNase H-like domain-containing protein</fullName>
    </recommendedName>
</protein>
<name>A0A3Q2NYL8_FUNHE</name>
<dbReference type="InterPro" id="IPR036691">
    <property type="entry name" value="Endo/exonu/phosph_ase_sf"/>
</dbReference>
<dbReference type="Ensembl" id="ENSFHET00000008522.1">
    <property type="protein sequence ID" value="ENSFHEP00000004634.1"/>
    <property type="gene ID" value="ENSFHEG00000005542.1"/>
</dbReference>
<reference evidence="6" key="1">
    <citation type="submission" date="2025-08" db="UniProtKB">
        <authorList>
            <consortium name="Ensembl"/>
        </authorList>
    </citation>
    <scope>IDENTIFICATION</scope>
</reference>
<dbReference type="InterPro" id="IPR043502">
    <property type="entry name" value="DNA/RNA_pol_sf"/>
</dbReference>
<sequence length="187" mass="21668">MYKLLKDSVTWRWTEPEQAAFDTCKGLLTSDRVLAHYDSNLPLTLACDDSTWNIQGSNNVIERKSVLDSLKKDEIQIAFLQETYLHDEEHKIYCRDWVGQIVFSSYSTNKRGVIILIHKKLPFTVTASYNDREGRCVLVRGVLYGEDILLGNLYAPNVRNERFYTSLYCHDDIIAHFIPGKYNLILL</sequence>
<dbReference type="GO" id="GO:0005634">
    <property type="term" value="C:nucleus"/>
    <property type="evidence" value="ECO:0007669"/>
    <property type="project" value="TreeGrafter"/>
</dbReference>
<keyword evidence="2" id="KW-0479">Metal-binding</keyword>
<dbReference type="GO" id="GO:0006284">
    <property type="term" value="P:base-excision repair"/>
    <property type="evidence" value="ECO:0007669"/>
    <property type="project" value="TreeGrafter"/>
</dbReference>
<evidence type="ECO:0000313" key="7">
    <source>
        <dbReference type="Proteomes" id="UP000265000"/>
    </source>
</evidence>
<keyword evidence="4" id="KW-0460">Magnesium</keyword>
<organism evidence="6 7">
    <name type="scientific">Fundulus heteroclitus</name>
    <name type="common">Killifish</name>
    <name type="synonym">Mummichog</name>
    <dbReference type="NCBI Taxonomy" id="8078"/>
    <lineage>
        <taxon>Eukaryota</taxon>
        <taxon>Metazoa</taxon>
        <taxon>Chordata</taxon>
        <taxon>Craniata</taxon>
        <taxon>Vertebrata</taxon>
        <taxon>Euteleostomi</taxon>
        <taxon>Actinopterygii</taxon>
        <taxon>Neopterygii</taxon>
        <taxon>Teleostei</taxon>
        <taxon>Neoteleostei</taxon>
        <taxon>Acanthomorphata</taxon>
        <taxon>Ovalentaria</taxon>
        <taxon>Atherinomorphae</taxon>
        <taxon>Cyprinodontiformes</taxon>
        <taxon>Fundulidae</taxon>
        <taxon>Fundulus</taxon>
    </lineage>
</organism>
<dbReference type="Proteomes" id="UP000265000">
    <property type="component" value="Unplaced"/>
</dbReference>
<evidence type="ECO:0000256" key="4">
    <source>
        <dbReference type="ARBA" id="ARBA00022842"/>
    </source>
</evidence>
<dbReference type="Pfam" id="PF17919">
    <property type="entry name" value="RT_RNaseH_2"/>
    <property type="match status" value="1"/>
</dbReference>
<evidence type="ECO:0000256" key="2">
    <source>
        <dbReference type="ARBA" id="ARBA00022723"/>
    </source>
</evidence>
<evidence type="ECO:0000256" key="3">
    <source>
        <dbReference type="ARBA" id="ARBA00022801"/>
    </source>
</evidence>
<dbReference type="GO" id="GO:0003906">
    <property type="term" value="F:DNA-(apurinic or apyrimidinic site) endonuclease activity"/>
    <property type="evidence" value="ECO:0007669"/>
    <property type="project" value="TreeGrafter"/>
</dbReference>
<comment type="cofactor">
    <cofactor evidence="1">
        <name>Mg(2+)</name>
        <dbReference type="ChEBI" id="CHEBI:18420"/>
    </cofactor>
</comment>
<dbReference type="GO" id="GO:0008311">
    <property type="term" value="F:double-stranded DNA 3'-5' DNA exonuclease activity"/>
    <property type="evidence" value="ECO:0007669"/>
    <property type="project" value="UniProtKB-EC"/>
</dbReference>
<keyword evidence="3" id="KW-0378">Hydrolase</keyword>
<reference evidence="6" key="2">
    <citation type="submission" date="2025-09" db="UniProtKB">
        <authorList>
            <consortium name="Ensembl"/>
        </authorList>
    </citation>
    <scope>IDENTIFICATION</scope>
</reference>
<dbReference type="InterPro" id="IPR041577">
    <property type="entry name" value="RT_RNaseH_2"/>
</dbReference>
<evidence type="ECO:0000256" key="1">
    <source>
        <dbReference type="ARBA" id="ARBA00001946"/>
    </source>
</evidence>
<dbReference type="AlphaFoldDB" id="A0A3Q2NYL8"/>
<dbReference type="GeneTree" id="ENSGT01120000272079"/>
<evidence type="ECO:0000313" key="6">
    <source>
        <dbReference type="Ensembl" id="ENSFHEP00000004634.1"/>
    </source>
</evidence>
<dbReference type="InterPro" id="IPR004808">
    <property type="entry name" value="AP_endonuc_1"/>
</dbReference>
<evidence type="ECO:0000259" key="5">
    <source>
        <dbReference type="Pfam" id="PF17919"/>
    </source>
</evidence>